<dbReference type="GO" id="GO:0005658">
    <property type="term" value="C:alpha DNA polymerase:primase complex"/>
    <property type="evidence" value="ECO:0007669"/>
    <property type="project" value="TreeGrafter"/>
</dbReference>
<dbReference type="InterPro" id="IPR016722">
    <property type="entry name" value="DNA_pol_alpha_bsu"/>
</dbReference>
<keyword evidence="8" id="KW-1185">Reference proteome</keyword>
<comment type="subcellular location">
    <subcellularLocation>
        <location evidence="1">Nucleus</location>
    </subcellularLocation>
</comment>
<dbReference type="GO" id="GO:0003677">
    <property type="term" value="F:DNA binding"/>
    <property type="evidence" value="ECO:0007669"/>
    <property type="project" value="InterPro"/>
</dbReference>
<dbReference type="Gene3D" id="3.60.21.60">
    <property type="match status" value="1"/>
</dbReference>
<dbReference type="Proteomes" id="UP000552319">
    <property type="component" value="Unassembled WGS sequence"/>
</dbReference>
<evidence type="ECO:0000256" key="1">
    <source>
        <dbReference type="ARBA" id="ARBA00004123"/>
    </source>
</evidence>
<dbReference type="Pfam" id="PF04042">
    <property type="entry name" value="DNA_pol_E_B"/>
    <property type="match status" value="1"/>
</dbReference>
<evidence type="ECO:0000256" key="2">
    <source>
        <dbReference type="ARBA" id="ARBA00007299"/>
    </source>
</evidence>
<feature type="non-terminal residue" evidence="7">
    <location>
        <position position="99"/>
    </location>
</feature>
<dbReference type="PANTHER" id="PTHR23061:SF12">
    <property type="entry name" value="DNA POLYMERASE ALPHA SUBUNIT B"/>
    <property type="match status" value="1"/>
</dbReference>
<reference evidence="7 8" key="1">
    <citation type="submission" date="2019-09" db="EMBL/GenBank/DDBJ databases">
        <title>Bird 10,000 Genomes (B10K) Project - Family phase.</title>
        <authorList>
            <person name="Zhang G."/>
        </authorList>
    </citation>
    <scope>NUCLEOTIDE SEQUENCE [LARGE SCALE GENOMIC DNA]</scope>
    <source>
        <strain evidence="7">B10K-DU-001-31</strain>
        <tissue evidence="7">Muscle</tissue>
    </source>
</reference>
<sequence length="99" mass="10935">PPLFPHHSPLFPIISPSFPAPCSVLVACGPFTPSDSAAFEPLRDLLDVVARDRPDLCILFGPFLDAKHEQVEGCQLLSPFPDVLRLCLRTIIEGTRRWG</sequence>
<organism evidence="7 8">
    <name type="scientific">Quiscalus mexicanus</name>
    <name type="common">Great-tailed grackle</name>
    <name type="synonym">Cassidix mexicanus</name>
    <dbReference type="NCBI Taxonomy" id="64278"/>
    <lineage>
        <taxon>Eukaryota</taxon>
        <taxon>Metazoa</taxon>
        <taxon>Chordata</taxon>
        <taxon>Craniata</taxon>
        <taxon>Vertebrata</taxon>
        <taxon>Euteleostomi</taxon>
        <taxon>Archelosauria</taxon>
        <taxon>Archosauria</taxon>
        <taxon>Dinosauria</taxon>
        <taxon>Saurischia</taxon>
        <taxon>Theropoda</taxon>
        <taxon>Coelurosauria</taxon>
        <taxon>Aves</taxon>
        <taxon>Neognathae</taxon>
        <taxon>Neoaves</taxon>
        <taxon>Telluraves</taxon>
        <taxon>Australaves</taxon>
        <taxon>Passeriformes</taxon>
        <taxon>Passeroidea</taxon>
        <taxon>Icteridae</taxon>
        <taxon>Quiscalus</taxon>
    </lineage>
</organism>
<feature type="non-terminal residue" evidence="7">
    <location>
        <position position="1"/>
    </location>
</feature>
<evidence type="ECO:0000256" key="5">
    <source>
        <dbReference type="ARBA" id="ARBA00023242"/>
    </source>
</evidence>
<evidence type="ECO:0000256" key="4">
    <source>
        <dbReference type="ARBA" id="ARBA00022705"/>
    </source>
</evidence>
<protein>
    <recommendedName>
        <fullName evidence="3">DNA polymerase alpha subunit B</fullName>
    </recommendedName>
</protein>
<evidence type="ECO:0000313" key="7">
    <source>
        <dbReference type="EMBL" id="NXQ65946.1"/>
    </source>
</evidence>
<comment type="caution">
    <text evidence="7">The sequence shown here is derived from an EMBL/GenBank/DDBJ whole genome shotgun (WGS) entry which is preliminary data.</text>
</comment>
<name>A0A7L2EV24_QUIME</name>
<dbReference type="EMBL" id="VWYF01002371">
    <property type="protein sequence ID" value="NXQ65946.1"/>
    <property type="molecule type" value="Genomic_DNA"/>
</dbReference>
<accession>A0A7L2EV24</accession>
<evidence type="ECO:0000256" key="3">
    <source>
        <dbReference type="ARBA" id="ARBA00018596"/>
    </source>
</evidence>
<feature type="domain" description="DNA polymerase alpha/delta/epsilon subunit B" evidence="6">
    <location>
        <begin position="24"/>
        <end position="76"/>
    </location>
</feature>
<comment type="similarity">
    <text evidence="2">Belongs to the DNA polymerase alpha subunit B family.</text>
</comment>
<dbReference type="AlphaFoldDB" id="A0A7L2EV24"/>
<keyword evidence="4" id="KW-0235">DNA replication</keyword>
<gene>
    <name evidence="7" type="primary">Pola2</name>
    <name evidence="7" type="ORF">QUIMEX_R14612</name>
</gene>
<proteinExistence type="inferred from homology"/>
<dbReference type="GO" id="GO:0006270">
    <property type="term" value="P:DNA replication initiation"/>
    <property type="evidence" value="ECO:0007669"/>
    <property type="project" value="TreeGrafter"/>
</dbReference>
<evidence type="ECO:0000259" key="6">
    <source>
        <dbReference type="Pfam" id="PF04042"/>
    </source>
</evidence>
<keyword evidence="5" id="KW-0539">Nucleus</keyword>
<dbReference type="InterPro" id="IPR007185">
    <property type="entry name" value="DNA_pol_a/d/e_bsu"/>
</dbReference>
<dbReference type="PANTHER" id="PTHR23061">
    <property type="entry name" value="DNA POLYMERASE 2 ALPHA 70 KDA SUBUNIT"/>
    <property type="match status" value="1"/>
</dbReference>
<evidence type="ECO:0000313" key="8">
    <source>
        <dbReference type="Proteomes" id="UP000552319"/>
    </source>
</evidence>